<keyword evidence="2" id="KW-1185">Reference proteome</keyword>
<dbReference type="EMBL" id="FUEG01000006">
    <property type="protein sequence ID" value="SJL06081.1"/>
    <property type="molecule type" value="Genomic_DNA"/>
</dbReference>
<dbReference type="OrthoDB" id="3182995at2759"/>
<dbReference type="InterPro" id="IPR011009">
    <property type="entry name" value="Kinase-like_dom_sf"/>
</dbReference>
<name>A0A284RBF4_ARMOS</name>
<dbReference type="SUPFAM" id="SSF56112">
    <property type="entry name" value="Protein kinase-like (PK-like)"/>
    <property type="match status" value="1"/>
</dbReference>
<dbReference type="STRING" id="47428.A0A284RBF4"/>
<dbReference type="OMA" id="TANNIMH"/>
<accession>A0A284RBF4</accession>
<proteinExistence type="predicted"/>
<evidence type="ECO:0000313" key="1">
    <source>
        <dbReference type="EMBL" id="SJL06081.1"/>
    </source>
</evidence>
<dbReference type="AlphaFoldDB" id="A0A284RBF4"/>
<evidence type="ECO:0008006" key="3">
    <source>
        <dbReference type="Google" id="ProtNLM"/>
    </source>
</evidence>
<organism evidence="1 2">
    <name type="scientific">Armillaria ostoyae</name>
    <name type="common">Armillaria root rot fungus</name>
    <dbReference type="NCBI Taxonomy" id="47428"/>
    <lineage>
        <taxon>Eukaryota</taxon>
        <taxon>Fungi</taxon>
        <taxon>Dikarya</taxon>
        <taxon>Basidiomycota</taxon>
        <taxon>Agaricomycotina</taxon>
        <taxon>Agaricomycetes</taxon>
        <taxon>Agaricomycetidae</taxon>
        <taxon>Agaricales</taxon>
        <taxon>Marasmiineae</taxon>
        <taxon>Physalacriaceae</taxon>
        <taxon>Armillaria</taxon>
    </lineage>
</organism>
<evidence type="ECO:0000313" key="2">
    <source>
        <dbReference type="Proteomes" id="UP000219338"/>
    </source>
</evidence>
<dbReference type="Proteomes" id="UP000219338">
    <property type="component" value="Unassembled WGS sequence"/>
</dbReference>
<protein>
    <recommendedName>
        <fullName evidence="3">Protein kinase domain-containing protein</fullName>
    </recommendedName>
</protein>
<gene>
    <name evidence="1" type="ORF">ARMOST_09417</name>
</gene>
<sequence length="269" mass="30239">MSLPSSASIIEIIFDGGQVFRMWSWSAVNRFNGPDTPLQSTIHCGEALRQRVFRASMGPYGGQPTTPVIVKMAFNDKEFSLLQWEEKVYNQSLSRLQGTVVPRCYGLYHGRNTGCLVLEHCATANNIMHAEYWFVSFLLLRVTSGLKPSSSRKVMVAIIEIHKAGIIHGNVRSHILSTHDGVRIIDFAKAKVHECPNAKPRLMDPRCAPEREAQCNELMILENGYGLADGQHLDGMLQTTMPSPLPAVHMHPHQSQYAELKRPHRPVRF</sequence>
<reference evidence="2" key="1">
    <citation type="journal article" date="2017" name="Nat. Ecol. Evol.">
        <title>Genome expansion and lineage-specific genetic innovations in the forest pathogenic fungi Armillaria.</title>
        <authorList>
            <person name="Sipos G."/>
            <person name="Prasanna A.N."/>
            <person name="Walter M.C."/>
            <person name="O'Connor E."/>
            <person name="Balint B."/>
            <person name="Krizsan K."/>
            <person name="Kiss B."/>
            <person name="Hess J."/>
            <person name="Varga T."/>
            <person name="Slot J."/>
            <person name="Riley R."/>
            <person name="Boka B."/>
            <person name="Rigling D."/>
            <person name="Barry K."/>
            <person name="Lee J."/>
            <person name="Mihaltcheva S."/>
            <person name="LaButti K."/>
            <person name="Lipzen A."/>
            <person name="Waldron R."/>
            <person name="Moloney N.M."/>
            <person name="Sperisen C."/>
            <person name="Kredics L."/>
            <person name="Vagvoelgyi C."/>
            <person name="Patrignani A."/>
            <person name="Fitzpatrick D."/>
            <person name="Nagy I."/>
            <person name="Doyle S."/>
            <person name="Anderson J.B."/>
            <person name="Grigoriev I.V."/>
            <person name="Gueldener U."/>
            <person name="Muensterkoetter M."/>
            <person name="Nagy L.G."/>
        </authorList>
    </citation>
    <scope>NUCLEOTIDE SEQUENCE [LARGE SCALE GENOMIC DNA]</scope>
    <source>
        <strain evidence="2">C18/9</strain>
    </source>
</reference>